<dbReference type="Proteomes" id="UP000015645">
    <property type="component" value="Unassembled WGS sequence"/>
</dbReference>
<evidence type="ECO:0000313" key="2">
    <source>
        <dbReference type="Proteomes" id="UP000015645"/>
    </source>
</evidence>
<protein>
    <submittedName>
        <fullName evidence="1">Uncharacterized protein</fullName>
    </submittedName>
</protein>
<organism evidence="1 2">
    <name type="scientific">Helicobacter pylori PZ5024</name>
    <dbReference type="NCBI Taxonomy" id="1337391"/>
    <lineage>
        <taxon>Bacteria</taxon>
        <taxon>Pseudomonadati</taxon>
        <taxon>Campylobacterota</taxon>
        <taxon>Epsilonproteobacteria</taxon>
        <taxon>Campylobacterales</taxon>
        <taxon>Helicobacteraceae</taxon>
        <taxon>Helicobacter</taxon>
    </lineage>
</organism>
<reference evidence="1 2" key="1">
    <citation type="journal article" date="2013" name="Genome Announc.">
        <title>Draft Genome Sequences of Helicobacter pylori Strains Isolated from Regions of Low and High Gastric Cancer Risk in Colombia.</title>
        <authorList>
            <person name="Sheh A."/>
            <person name="Piazuelo M.B."/>
            <person name="Wilson K.T."/>
            <person name="Correa P."/>
            <person name="Fox J.G."/>
        </authorList>
    </citation>
    <scope>NUCLEOTIDE SEQUENCE [LARGE SCALE GENOMIC DNA]</scope>
    <source>
        <strain evidence="1 2">PZ5024</strain>
    </source>
</reference>
<proteinExistence type="predicted"/>
<sequence length="31" mass="3450">MKAKLSPNKPKKPVSLAFGCFTILEKAKNLF</sequence>
<accession>T2SZ40</accession>
<name>T2SZ40_HELPX</name>
<comment type="caution">
    <text evidence="1">The sequence shown here is derived from an EMBL/GenBank/DDBJ whole genome shotgun (WGS) entry which is preliminary data.</text>
</comment>
<dbReference type="EMBL" id="ASYS01000153">
    <property type="protein sequence ID" value="EQD97892.1"/>
    <property type="molecule type" value="Genomic_DNA"/>
</dbReference>
<gene>
    <name evidence="1" type="ORF">L931_02460</name>
</gene>
<evidence type="ECO:0000313" key="1">
    <source>
        <dbReference type="EMBL" id="EQD97892.1"/>
    </source>
</evidence>
<dbReference type="AlphaFoldDB" id="T2SZ40"/>